<dbReference type="GO" id="GO:0016616">
    <property type="term" value="F:oxidoreductase activity, acting on the CH-OH group of donors, NAD or NADP as acceptor"/>
    <property type="evidence" value="ECO:0007669"/>
    <property type="project" value="InterPro"/>
</dbReference>
<organism evidence="2 3">
    <name type="scientific">Nelumbo nucifera</name>
    <name type="common">Sacred lotus</name>
    <dbReference type="NCBI Taxonomy" id="4432"/>
    <lineage>
        <taxon>Eukaryota</taxon>
        <taxon>Viridiplantae</taxon>
        <taxon>Streptophyta</taxon>
        <taxon>Embryophyta</taxon>
        <taxon>Tracheophyta</taxon>
        <taxon>Spermatophyta</taxon>
        <taxon>Magnoliopsida</taxon>
        <taxon>Proteales</taxon>
        <taxon>Nelumbonaceae</taxon>
        <taxon>Nelumbo</taxon>
    </lineage>
</organism>
<sequence>MATPVSIEVWNPNGKYRVVSTKPLSPFVFFFVWNPVSIDGVIGQLTEDWGEVLFSRLSRAGGRAFSNMAVGYNNVDVNAATKYGVAVGNTPVFLNLIPFYFSRNSEGL</sequence>
<dbReference type="GO" id="GO:0051287">
    <property type="term" value="F:NAD binding"/>
    <property type="evidence" value="ECO:0007669"/>
    <property type="project" value="InterPro"/>
</dbReference>
<keyword evidence="3" id="KW-1185">Reference proteome</keyword>
<gene>
    <name evidence="2" type="ORF">HUJ06_021329</name>
</gene>
<evidence type="ECO:0000313" key="2">
    <source>
        <dbReference type="EMBL" id="DAD19866.1"/>
    </source>
</evidence>
<dbReference type="Pfam" id="PF00389">
    <property type="entry name" value="2-Hacid_dh"/>
    <property type="match status" value="1"/>
</dbReference>
<dbReference type="SUPFAM" id="SSF52283">
    <property type="entry name" value="Formate/glycerate dehydrogenase catalytic domain-like"/>
    <property type="match status" value="1"/>
</dbReference>
<dbReference type="Proteomes" id="UP000607653">
    <property type="component" value="Unassembled WGS sequence"/>
</dbReference>
<dbReference type="InterPro" id="IPR006139">
    <property type="entry name" value="D-isomer_2_OHA_DH_cat_dom"/>
</dbReference>
<name>A0A822XLQ1_NELNU</name>
<dbReference type="Gene3D" id="3.40.50.720">
    <property type="entry name" value="NAD(P)-binding Rossmann-like Domain"/>
    <property type="match status" value="1"/>
</dbReference>
<proteinExistence type="predicted"/>
<evidence type="ECO:0000313" key="3">
    <source>
        <dbReference type="Proteomes" id="UP000607653"/>
    </source>
</evidence>
<feature type="domain" description="D-isomer specific 2-hydroxyacid dehydrogenase catalytic" evidence="1">
    <location>
        <begin position="63"/>
        <end position="91"/>
    </location>
</feature>
<dbReference type="EMBL" id="DUZY01000001">
    <property type="protein sequence ID" value="DAD19866.1"/>
    <property type="molecule type" value="Genomic_DNA"/>
</dbReference>
<comment type="caution">
    <text evidence="2">The sequence shown here is derived from an EMBL/GenBank/DDBJ whole genome shotgun (WGS) entry which is preliminary data.</text>
</comment>
<dbReference type="AlphaFoldDB" id="A0A822XLQ1"/>
<reference evidence="2 3" key="1">
    <citation type="journal article" date="2020" name="Mol. Biol. Evol.">
        <title>Distinct Expression and Methylation Patterns for Genes with Different Fates following a Single Whole-Genome Duplication in Flowering Plants.</title>
        <authorList>
            <person name="Shi T."/>
            <person name="Rahmani R.S."/>
            <person name="Gugger P.F."/>
            <person name="Wang M."/>
            <person name="Li H."/>
            <person name="Zhang Y."/>
            <person name="Li Z."/>
            <person name="Wang Q."/>
            <person name="Van de Peer Y."/>
            <person name="Marchal K."/>
            <person name="Chen J."/>
        </authorList>
    </citation>
    <scope>NUCLEOTIDE SEQUENCE [LARGE SCALE GENOMIC DNA]</scope>
    <source>
        <tissue evidence="2">Leaf</tissue>
    </source>
</reference>
<accession>A0A822XLQ1</accession>
<evidence type="ECO:0000259" key="1">
    <source>
        <dbReference type="Pfam" id="PF00389"/>
    </source>
</evidence>
<protein>
    <recommendedName>
        <fullName evidence="1">D-isomer specific 2-hydroxyacid dehydrogenase catalytic domain-containing protein</fullName>
    </recommendedName>
</protein>